<evidence type="ECO:0000313" key="2">
    <source>
        <dbReference type="EMBL" id="MBE9466639.1"/>
    </source>
</evidence>
<keyword evidence="3" id="KW-1185">Reference proteome</keyword>
<reference evidence="3" key="1">
    <citation type="submission" date="2023-07" db="EMBL/GenBank/DDBJ databases">
        <title>Dyadobacter sp. nov 'subterranea' isolated from contaminted grondwater.</title>
        <authorList>
            <person name="Szabo I."/>
            <person name="Al-Omari J."/>
            <person name="Szerdahelyi S.G."/>
            <person name="Rado J."/>
        </authorList>
    </citation>
    <scope>NUCLEOTIDE SEQUENCE [LARGE SCALE GENOMIC DNA]</scope>
    <source>
        <strain evidence="3">UP-52</strain>
    </source>
</reference>
<name>A0ABR9WRB8_9BACT</name>
<keyword evidence="1" id="KW-0732">Signal</keyword>
<feature type="signal peptide" evidence="1">
    <location>
        <begin position="1"/>
        <end position="22"/>
    </location>
</feature>
<protein>
    <submittedName>
        <fullName evidence="2">Uncharacterized protein</fullName>
    </submittedName>
</protein>
<sequence>MLSKILILPFMLILFSCFKTKAKEEITFKSCSGSVMLDLSDKNKDGYAIYDGPEGHLFLEITNSTEQDTMWEPKISRGDNSPQVDSRFELVVNQDTILMCGTSFLKIKHQHARMYEILLLFNEIKEGDKPDYVSDSSFYMKKIGNYLKNGQLIFTDLRNKKTIQIPKSPDFKIQFHLIPFD</sequence>
<accession>A0ABR9WRB8</accession>
<feature type="chain" id="PRO_5045755886" evidence="1">
    <location>
        <begin position="23"/>
        <end position="181"/>
    </location>
</feature>
<dbReference type="RefSeq" id="WP_194124924.1">
    <property type="nucleotide sequence ID" value="NZ_JACYGY010000004.1"/>
</dbReference>
<evidence type="ECO:0000313" key="3">
    <source>
        <dbReference type="Proteomes" id="UP000634134"/>
    </source>
</evidence>
<dbReference type="PROSITE" id="PS51257">
    <property type="entry name" value="PROKAR_LIPOPROTEIN"/>
    <property type="match status" value="1"/>
</dbReference>
<dbReference type="EMBL" id="JACYGY010000004">
    <property type="protein sequence ID" value="MBE9466639.1"/>
    <property type="molecule type" value="Genomic_DNA"/>
</dbReference>
<dbReference type="Proteomes" id="UP000634134">
    <property type="component" value="Unassembled WGS sequence"/>
</dbReference>
<evidence type="ECO:0000256" key="1">
    <source>
        <dbReference type="SAM" id="SignalP"/>
    </source>
</evidence>
<organism evidence="2 3">
    <name type="scientific">Dyadobacter subterraneus</name>
    <dbReference type="NCBI Taxonomy" id="2773304"/>
    <lineage>
        <taxon>Bacteria</taxon>
        <taxon>Pseudomonadati</taxon>
        <taxon>Bacteroidota</taxon>
        <taxon>Cytophagia</taxon>
        <taxon>Cytophagales</taxon>
        <taxon>Spirosomataceae</taxon>
        <taxon>Dyadobacter</taxon>
    </lineage>
</organism>
<comment type="caution">
    <text evidence="2">The sequence shown here is derived from an EMBL/GenBank/DDBJ whole genome shotgun (WGS) entry which is preliminary data.</text>
</comment>
<proteinExistence type="predicted"/>
<gene>
    <name evidence="2" type="ORF">IEE83_32640</name>
</gene>